<dbReference type="Pfam" id="PF02817">
    <property type="entry name" value="E3_binding"/>
    <property type="match status" value="1"/>
</dbReference>
<dbReference type="Pfam" id="PF00364">
    <property type="entry name" value="Biotin_lipoyl"/>
    <property type="match status" value="1"/>
</dbReference>
<comment type="similarity">
    <text evidence="3 11">Belongs to the 2-oxoacid dehydrogenase family.</text>
</comment>
<evidence type="ECO:0000256" key="5">
    <source>
        <dbReference type="ARBA" id="ARBA00019511"/>
    </source>
</evidence>
<dbReference type="PROSITE" id="PS00189">
    <property type="entry name" value="LIPOYL"/>
    <property type="match status" value="1"/>
</dbReference>
<dbReference type="PANTHER" id="PTHR43416">
    <property type="entry name" value="DIHYDROLIPOYLLYSINE-RESIDUE SUCCINYLTRANSFERASE COMPONENT OF 2-OXOGLUTARATE DEHYDROGENASE COMPLEX, MITOCHONDRIAL-RELATED"/>
    <property type="match status" value="1"/>
</dbReference>
<evidence type="ECO:0000256" key="10">
    <source>
        <dbReference type="ARBA" id="ARBA00052761"/>
    </source>
</evidence>
<dbReference type="OrthoDB" id="9805770at2"/>
<feature type="compositionally biased region" description="Low complexity" evidence="12">
    <location>
        <begin position="149"/>
        <end position="158"/>
    </location>
</feature>
<dbReference type="NCBIfam" id="NF004309">
    <property type="entry name" value="PRK05704.1"/>
    <property type="match status" value="1"/>
</dbReference>
<dbReference type="Gene3D" id="2.40.50.100">
    <property type="match status" value="1"/>
</dbReference>
<dbReference type="eggNOG" id="COG0508">
    <property type="taxonomic scope" value="Bacteria"/>
</dbReference>
<evidence type="ECO:0000256" key="4">
    <source>
        <dbReference type="ARBA" id="ARBA00012945"/>
    </source>
</evidence>
<reference evidence="15" key="1">
    <citation type="submission" date="2013-05" db="EMBL/GenBank/DDBJ databases">
        <title>Genome assembly of Cystobacter fuscus DSM 2262.</title>
        <authorList>
            <person name="Sharma G."/>
            <person name="Khatri I."/>
            <person name="Kaur C."/>
            <person name="Mayilraj S."/>
            <person name="Subramanian S."/>
        </authorList>
    </citation>
    <scope>NUCLEOTIDE SEQUENCE [LARGE SCALE GENOMIC DNA]</scope>
    <source>
        <strain evidence="15">DSM 2262</strain>
    </source>
</reference>
<dbReference type="CDD" id="cd06849">
    <property type="entry name" value="lipoyl_domain"/>
    <property type="match status" value="1"/>
</dbReference>
<feature type="region of interest" description="Disordered" evidence="12">
    <location>
        <begin position="148"/>
        <end position="179"/>
    </location>
</feature>
<dbReference type="AlphaFoldDB" id="S9R809"/>
<dbReference type="GO" id="GO:0004149">
    <property type="term" value="F:dihydrolipoyllysine-residue succinyltransferase activity"/>
    <property type="evidence" value="ECO:0007669"/>
    <property type="project" value="UniProtKB-UniRule"/>
</dbReference>
<comment type="caution">
    <text evidence="15">The sequence shown here is derived from an EMBL/GenBank/DDBJ whole genome shotgun (WGS) entry which is preliminary data.</text>
</comment>
<dbReference type="PROSITE" id="PS51826">
    <property type="entry name" value="PSBD"/>
    <property type="match status" value="1"/>
</dbReference>
<feature type="domain" description="Lipoyl-binding" evidence="13">
    <location>
        <begin position="2"/>
        <end position="77"/>
    </location>
</feature>
<dbReference type="GO" id="GO:0033512">
    <property type="term" value="P:L-lysine catabolic process to acetyl-CoA via saccharopine"/>
    <property type="evidence" value="ECO:0007669"/>
    <property type="project" value="UniProtKB-UniRule"/>
</dbReference>
<dbReference type="InterPro" id="IPR050537">
    <property type="entry name" value="2-oxoacid_dehydrogenase"/>
</dbReference>
<keyword evidence="8 11" id="KW-0450">Lipoyl</keyword>
<dbReference type="InterPro" id="IPR000089">
    <property type="entry name" value="Biotin_lipoyl"/>
</dbReference>
<feature type="compositionally biased region" description="Pro residues" evidence="12">
    <location>
        <begin position="159"/>
        <end position="170"/>
    </location>
</feature>
<dbReference type="SUPFAM" id="SSF51230">
    <property type="entry name" value="Single hybrid motif"/>
    <property type="match status" value="1"/>
</dbReference>
<dbReference type="Pfam" id="PF00198">
    <property type="entry name" value="2-oxoacid_dh"/>
    <property type="match status" value="1"/>
</dbReference>
<dbReference type="PANTHER" id="PTHR43416:SF5">
    <property type="entry name" value="DIHYDROLIPOYLLYSINE-RESIDUE SUCCINYLTRANSFERASE COMPONENT OF 2-OXOGLUTARATE DEHYDROGENASE COMPLEX, MITOCHONDRIAL"/>
    <property type="match status" value="1"/>
</dbReference>
<dbReference type="InterPro" id="IPR003016">
    <property type="entry name" value="2-oxoA_DH_lipoyl-BS"/>
</dbReference>
<evidence type="ECO:0000256" key="3">
    <source>
        <dbReference type="ARBA" id="ARBA00007317"/>
    </source>
</evidence>
<dbReference type="InterPro" id="IPR011053">
    <property type="entry name" value="Single_hybrid_motif"/>
</dbReference>
<dbReference type="FunFam" id="3.30.559.10:FF:000007">
    <property type="entry name" value="Dihydrolipoamide acetyltransferase component of pyruvate dehydrogenase complex"/>
    <property type="match status" value="1"/>
</dbReference>
<dbReference type="EMBL" id="ANAH02000001">
    <property type="protein sequence ID" value="EPX65203.1"/>
    <property type="molecule type" value="Genomic_DNA"/>
</dbReference>
<keyword evidence="9 11" id="KW-0012">Acyltransferase</keyword>
<dbReference type="Gene3D" id="4.10.320.10">
    <property type="entry name" value="E3-binding domain"/>
    <property type="match status" value="1"/>
</dbReference>
<comment type="catalytic activity">
    <reaction evidence="10 11">
        <text>N(6)-[(R)-dihydrolipoyl]-L-lysyl-[protein] + succinyl-CoA = N(6)-[(R)-S(8)-succinyldihydrolipoyl]-L-lysyl-[protein] + CoA</text>
        <dbReference type="Rhea" id="RHEA:15213"/>
        <dbReference type="Rhea" id="RHEA-COMP:10475"/>
        <dbReference type="Rhea" id="RHEA-COMP:20092"/>
        <dbReference type="ChEBI" id="CHEBI:57287"/>
        <dbReference type="ChEBI" id="CHEBI:57292"/>
        <dbReference type="ChEBI" id="CHEBI:83100"/>
        <dbReference type="ChEBI" id="CHEBI:83120"/>
        <dbReference type="EC" id="2.3.1.61"/>
    </reaction>
</comment>
<keyword evidence="7 11" id="KW-0808">Transferase</keyword>
<dbReference type="EC" id="2.3.1.61" evidence="4 11"/>
<dbReference type="UniPathway" id="UPA00868">
    <property type="reaction ID" value="UER00840"/>
</dbReference>
<sequence length="406" mass="43264">MAVELKVPPLGESITEAVVGKWNKKKGESVSVDEPLVVLETDKVTIDVPAPAAGAIATIAFKEGDKVRVGDVLGTIEAGGASASAPAPQQAAAPAPAPAAAPAPSAAADTRITPTARKIVEENNLDVAQLKGSGTGGRIMKEDALGQLSRPASEAPAPARAPAPAAPSGPRPRADREERVKMTPLRRRVAERLLQAQSNAAILTTFNEVDMGEVMDLRKQYNEKFQAKHGVKLGFMSFFVRAAIEALKTFPQVNAEIEGEDVVFKRYYDIGVAVSGARGLVVPVLRDADTLSLADMEKKIGDFGVRAKNDKLTLSDLQGGTFTISNGGTFGSMLSTPILNPPQTGILGMHNIVERPVARNGQVVIRPIMYLALSYDHRLIDGREAVQFLVRIKDCIEDPTRLLLEI</sequence>
<dbReference type="InterPro" id="IPR023213">
    <property type="entry name" value="CAT-like_dom_sf"/>
</dbReference>
<evidence type="ECO:0000313" key="16">
    <source>
        <dbReference type="Proteomes" id="UP000011682"/>
    </source>
</evidence>
<evidence type="ECO:0000256" key="2">
    <source>
        <dbReference type="ARBA" id="ARBA00005145"/>
    </source>
</evidence>
<evidence type="ECO:0000256" key="1">
    <source>
        <dbReference type="ARBA" id="ARBA00004052"/>
    </source>
</evidence>
<dbReference type="NCBIfam" id="TIGR01347">
    <property type="entry name" value="sucB"/>
    <property type="match status" value="1"/>
</dbReference>
<accession>S9R809</accession>
<feature type="region of interest" description="Disordered" evidence="12">
    <location>
        <begin position="80"/>
        <end position="109"/>
    </location>
</feature>
<keyword evidence="6 11" id="KW-0816">Tricarboxylic acid cycle</keyword>
<dbReference type="PROSITE" id="PS50968">
    <property type="entry name" value="BIOTINYL_LIPOYL"/>
    <property type="match status" value="1"/>
</dbReference>
<dbReference type="Proteomes" id="UP000011682">
    <property type="component" value="Unassembled WGS sequence"/>
</dbReference>
<dbReference type="Gene3D" id="3.30.559.10">
    <property type="entry name" value="Chloramphenicol acetyltransferase-like domain"/>
    <property type="match status" value="1"/>
</dbReference>
<dbReference type="GO" id="GO:0005829">
    <property type="term" value="C:cytosol"/>
    <property type="evidence" value="ECO:0007669"/>
    <property type="project" value="TreeGrafter"/>
</dbReference>
<comment type="cofactor">
    <cofactor evidence="11">
        <name>(R)-lipoate</name>
        <dbReference type="ChEBI" id="CHEBI:83088"/>
    </cofactor>
    <text evidence="11">Binds 1 lipoyl cofactor covalently.</text>
</comment>
<name>S9R809_CYSF2</name>
<feature type="domain" description="Peripheral subunit-binding (PSBD)" evidence="14">
    <location>
        <begin position="111"/>
        <end position="148"/>
    </location>
</feature>
<dbReference type="GO" id="GO:0045252">
    <property type="term" value="C:oxoglutarate dehydrogenase complex"/>
    <property type="evidence" value="ECO:0007669"/>
    <property type="project" value="UniProtKB-UniRule"/>
</dbReference>
<evidence type="ECO:0000256" key="7">
    <source>
        <dbReference type="ARBA" id="ARBA00022679"/>
    </source>
</evidence>
<dbReference type="InterPro" id="IPR036625">
    <property type="entry name" value="E3-bd_dom_sf"/>
</dbReference>
<organism evidence="15 16">
    <name type="scientific">Cystobacter fuscus (strain ATCC 25194 / DSM 2262 / NBRC 100088 / M29)</name>
    <dbReference type="NCBI Taxonomy" id="1242864"/>
    <lineage>
        <taxon>Bacteria</taxon>
        <taxon>Pseudomonadati</taxon>
        <taxon>Myxococcota</taxon>
        <taxon>Myxococcia</taxon>
        <taxon>Myxococcales</taxon>
        <taxon>Cystobacterineae</taxon>
        <taxon>Archangiaceae</taxon>
        <taxon>Cystobacter</taxon>
    </lineage>
</organism>
<keyword evidence="16" id="KW-1185">Reference proteome</keyword>
<evidence type="ECO:0000259" key="14">
    <source>
        <dbReference type="PROSITE" id="PS51826"/>
    </source>
</evidence>
<feature type="compositionally biased region" description="Low complexity" evidence="12">
    <location>
        <begin position="80"/>
        <end position="94"/>
    </location>
</feature>
<proteinExistence type="inferred from homology"/>
<evidence type="ECO:0000259" key="13">
    <source>
        <dbReference type="PROSITE" id="PS50968"/>
    </source>
</evidence>
<dbReference type="RefSeq" id="WP_002622977.1">
    <property type="nucleotide sequence ID" value="NZ_ANAH02000001.1"/>
</dbReference>
<evidence type="ECO:0000256" key="6">
    <source>
        <dbReference type="ARBA" id="ARBA00022532"/>
    </source>
</evidence>
<comment type="function">
    <text evidence="1 11">E2 component of the 2-oxoglutarate dehydrogenase (OGDH) complex which catalyzes the second step in the conversion of 2-oxoglutarate to succinyl-CoA and CO(2).</text>
</comment>
<evidence type="ECO:0000256" key="9">
    <source>
        <dbReference type="ARBA" id="ARBA00023315"/>
    </source>
</evidence>
<gene>
    <name evidence="15" type="ORF">D187_000628</name>
</gene>
<evidence type="ECO:0000256" key="12">
    <source>
        <dbReference type="SAM" id="MobiDB-lite"/>
    </source>
</evidence>
<protein>
    <recommendedName>
        <fullName evidence="5 11">Dihydrolipoyllysine-residue succinyltransferase component of 2-oxoglutarate dehydrogenase complex</fullName>
        <ecNumber evidence="4 11">2.3.1.61</ecNumber>
    </recommendedName>
    <alternativeName>
        <fullName evidence="11">2-oxoglutarate dehydrogenase complex component E2</fullName>
    </alternativeName>
</protein>
<dbReference type="InterPro" id="IPR001078">
    <property type="entry name" value="2-oxoacid_DH_actylTfrase"/>
</dbReference>
<dbReference type="SUPFAM" id="SSF52777">
    <property type="entry name" value="CoA-dependent acyltransferases"/>
    <property type="match status" value="1"/>
</dbReference>
<comment type="pathway">
    <text evidence="2 11">Amino-acid degradation; L-lysine degradation via saccharopine pathway; glutaryl-CoA from L-lysine: step 6/6.</text>
</comment>
<evidence type="ECO:0000256" key="11">
    <source>
        <dbReference type="RuleBase" id="RU361138"/>
    </source>
</evidence>
<dbReference type="InterPro" id="IPR006255">
    <property type="entry name" value="SucB"/>
</dbReference>
<evidence type="ECO:0000256" key="8">
    <source>
        <dbReference type="ARBA" id="ARBA00022823"/>
    </source>
</evidence>
<evidence type="ECO:0000313" key="15">
    <source>
        <dbReference type="EMBL" id="EPX65203.1"/>
    </source>
</evidence>
<dbReference type="SUPFAM" id="SSF47005">
    <property type="entry name" value="Peripheral subunit-binding domain of 2-oxo acid dehydrogenase complex"/>
    <property type="match status" value="1"/>
</dbReference>
<dbReference type="GO" id="GO:0006099">
    <property type="term" value="P:tricarboxylic acid cycle"/>
    <property type="evidence" value="ECO:0007669"/>
    <property type="project" value="UniProtKB-UniRule"/>
</dbReference>
<dbReference type="InterPro" id="IPR004167">
    <property type="entry name" value="PSBD"/>
</dbReference>